<sequence>MRWAATVGAPLPANTVTAPSATWTITTPTVKTAGRIAAGRMRSLRAKNAVTMTNTVANAAMKR</sequence>
<dbReference type="AlphaFoldDB" id="A0A1J5Q3Z7"/>
<proteinExistence type="predicted"/>
<protein>
    <submittedName>
        <fullName evidence="1">Uncharacterized protein</fullName>
    </submittedName>
</protein>
<accession>A0A1J5Q3Z7</accession>
<name>A0A1J5Q3Z7_9ZZZZ</name>
<organism evidence="1">
    <name type="scientific">mine drainage metagenome</name>
    <dbReference type="NCBI Taxonomy" id="410659"/>
    <lineage>
        <taxon>unclassified sequences</taxon>
        <taxon>metagenomes</taxon>
        <taxon>ecological metagenomes</taxon>
    </lineage>
</organism>
<comment type="caution">
    <text evidence="1">The sequence shown here is derived from an EMBL/GenBank/DDBJ whole genome shotgun (WGS) entry which is preliminary data.</text>
</comment>
<dbReference type="EMBL" id="MLJW01003379">
    <property type="protein sequence ID" value="OIQ72187.1"/>
    <property type="molecule type" value="Genomic_DNA"/>
</dbReference>
<evidence type="ECO:0000313" key="1">
    <source>
        <dbReference type="EMBL" id="OIQ72187.1"/>
    </source>
</evidence>
<reference evidence="1" key="1">
    <citation type="submission" date="2016-10" db="EMBL/GenBank/DDBJ databases">
        <title>Sequence of Gallionella enrichment culture.</title>
        <authorList>
            <person name="Poehlein A."/>
            <person name="Muehling M."/>
            <person name="Daniel R."/>
        </authorList>
    </citation>
    <scope>NUCLEOTIDE SEQUENCE</scope>
</reference>
<gene>
    <name evidence="1" type="ORF">GALL_461890</name>
</gene>